<sequence length="462" mass="52076">MTTAVQVQAPMTLGSAAPAGESGKALCEILARFDRDGVEYALLHPVRYGEGEIAGDVDIGFLADPRTVVTPILRAMEAEGWLQIVHCLHYDVLHGYYYILKITDRRGLYLHLDCLCDPFGVNRYHVPIPALLDGRARISGVVRLSADKEVLYTLIKRVMKGAFAQQKVMGLQQGLVNCAKQLEGPLTEWFGVEGREKLDSLCRTEDVQSATDLLNQLRTGLESRFRRAHLLSYLGGKLLSWVRRFRRFLRPSGLFVVLIGPDGSGKSTVAGLLPIELERAFRATWRFHWRPNLFPKLSRRDTDRSAGGSEGIAPPQDAAYGRVTSCVRFLYYLMDFAVGYWLVIYPRKARTTLIVGERYFADVVVNPQRYGFALPSWLLRLGARLVPNPDVTILLVNEPDVVHARKPELSSESISEQMRQYQEELPRWGHMCAVRTDGTPEDVVLRISHVLVQECATRLRNI</sequence>
<dbReference type="GO" id="GO:0016301">
    <property type="term" value="F:kinase activity"/>
    <property type="evidence" value="ECO:0007669"/>
    <property type="project" value="UniProtKB-KW"/>
</dbReference>
<dbReference type="KEGG" id="nja:NSJP_3454"/>
<dbReference type="InterPro" id="IPR027417">
    <property type="entry name" value="P-loop_NTPase"/>
</dbReference>
<name>A0A1W1I9M0_9BACT</name>
<reference evidence="1 2" key="1">
    <citation type="submission" date="2017-03" db="EMBL/GenBank/DDBJ databases">
        <authorList>
            <person name="Afonso C.L."/>
            <person name="Miller P.J."/>
            <person name="Scott M.A."/>
            <person name="Spackman E."/>
            <person name="Goraichik I."/>
            <person name="Dimitrov K.M."/>
            <person name="Suarez D.L."/>
            <person name="Swayne D.E."/>
        </authorList>
    </citation>
    <scope>NUCLEOTIDE SEQUENCE [LARGE SCALE GENOMIC DNA]</scope>
    <source>
        <strain evidence="1">Genome sequencing of Nitrospira japonica strain NJ11</strain>
    </source>
</reference>
<dbReference type="AlphaFoldDB" id="A0A1W1I9M0"/>
<organism evidence="1 2">
    <name type="scientific">Nitrospira japonica</name>
    <dbReference type="NCBI Taxonomy" id="1325564"/>
    <lineage>
        <taxon>Bacteria</taxon>
        <taxon>Pseudomonadati</taxon>
        <taxon>Nitrospirota</taxon>
        <taxon>Nitrospiria</taxon>
        <taxon>Nitrospirales</taxon>
        <taxon>Nitrospiraceae</taxon>
        <taxon>Nitrospira</taxon>
    </lineage>
</organism>
<evidence type="ECO:0000313" key="2">
    <source>
        <dbReference type="Proteomes" id="UP000192042"/>
    </source>
</evidence>
<keyword evidence="1" id="KW-0418">Kinase</keyword>
<protein>
    <submittedName>
        <fullName evidence="1">Thymidylate kinase-like protein</fullName>
    </submittedName>
</protein>
<gene>
    <name evidence="1" type="ORF">NSJP_3454</name>
</gene>
<dbReference type="Proteomes" id="UP000192042">
    <property type="component" value="Chromosome I"/>
</dbReference>
<dbReference type="STRING" id="1325564.NSJP_3454"/>
<accession>A0A1W1I9M0</accession>
<dbReference type="RefSeq" id="WP_080887814.1">
    <property type="nucleotide sequence ID" value="NZ_LT828648.1"/>
</dbReference>
<keyword evidence="1" id="KW-0808">Transferase</keyword>
<dbReference type="OrthoDB" id="9757917at2"/>
<dbReference type="SUPFAM" id="SSF52540">
    <property type="entry name" value="P-loop containing nucleoside triphosphate hydrolases"/>
    <property type="match status" value="1"/>
</dbReference>
<evidence type="ECO:0000313" key="1">
    <source>
        <dbReference type="EMBL" id="SLM49621.1"/>
    </source>
</evidence>
<keyword evidence="2" id="KW-1185">Reference proteome</keyword>
<dbReference type="Gene3D" id="3.40.50.300">
    <property type="entry name" value="P-loop containing nucleotide triphosphate hydrolases"/>
    <property type="match status" value="1"/>
</dbReference>
<dbReference type="EMBL" id="LT828648">
    <property type="protein sequence ID" value="SLM49621.1"/>
    <property type="molecule type" value="Genomic_DNA"/>
</dbReference>
<proteinExistence type="predicted"/>